<protein>
    <submittedName>
        <fullName evidence="1">Uncharacterized protein</fullName>
    </submittedName>
</protein>
<dbReference type="EMBL" id="RQHV01000066">
    <property type="protein sequence ID" value="TGN06498.1"/>
    <property type="molecule type" value="Genomic_DNA"/>
</dbReference>
<name>A0A4V3JWL9_9LEPT</name>
<dbReference type="AlphaFoldDB" id="A0A4V3JWL9"/>
<accession>A0A4V3JWL9</accession>
<dbReference type="RefSeq" id="WP_135766018.1">
    <property type="nucleotide sequence ID" value="NZ_RQHV01000066.1"/>
</dbReference>
<comment type="caution">
    <text evidence="1">The sequence shown here is derived from an EMBL/GenBank/DDBJ whole genome shotgun (WGS) entry which is preliminary data.</text>
</comment>
<gene>
    <name evidence="1" type="ORF">EHS11_19290</name>
</gene>
<evidence type="ECO:0000313" key="1">
    <source>
        <dbReference type="EMBL" id="TGN06498.1"/>
    </source>
</evidence>
<organism evidence="1 2">
    <name type="scientific">Leptospira ilyithenensis</name>
    <dbReference type="NCBI Taxonomy" id="2484901"/>
    <lineage>
        <taxon>Bacteria</taxon>
        <taxon>Pseudomonadati</taxon>
        <taxon>Spirochaetota</taxon>
        <taxon>Spirochaetia</taxon>
        <taxon>Leptospirales</taxon>
        <taxon>Leptospiraceae</taxon>
        <taxon>Leptospira</taxon>
    </lineage>
</organism>
<reference evidence="1" key="1">
    <citation type="journal article" date="2019" name="PLoS Negl. Trop. Dis.">
        <title>Revisiting the worldwide diversity of Leptospira species in the environment.</title>
        <authorList>
            <person name="Vincent A.T."/>
            <person name="Schiettekatte O."/>
            <person name="Bourhy P."/>
            <person name="Veyrier F.J."/>
            <person name="Picardeau M."/>
        </authorList>
    </citation>
    <scope>NUCLEOTIDE SEQUENCE [LARGE SCALE GENOMIC DNA]</scope>
    <source>
        <strain evidence="1">201400974</strain>
    </source>
</reference>
<keyword evidence="2" id="KW-1185">Reference proteome</keyword>
<sequence>MASRILTLLILTYSLFLLRESYLSYIKFQKFYRKHFENVAAELPPNRSANSILREFAEFPLDPSKCPELFILVPETTSPNQVLIRQVIEYSFTPCEINVKENDWSPNMSSSTLILTSKDKIQNRNSADTIVQTSKNYNLFQIKP</sequence>
<dbReference type="OrthoDB" id="9840548at2"/>
<dbReference type="Proteomes" id="UP000298264">
    <property type="component" value="Unassembled WGS sequence"/>
</dbReference>
<proteinExistence type="predicted"/>
<evidence type="ECO:0000313" key="2">
    <source>
        <dbReference type="Proteomes" id="UP000298264"/>
    </source>
</evidence>